<keyword evidence="1" id="KW-0472">Membrane</keyword>
<feature type="transmembrane region" description="Helical" evidence="1">
    <location>
        <begin position="324"/>
        <end position="341"/>
    </location>
</feature>
<keyword evidence="1" id="KW-0812">Transmembrane</keyword>
<sequence>MFPWIIFIYHTFFSLLYWRYSLSHSADAARYFSAVNKVTPFKIGTGFIEWLVNRLYAIFSGSYLDYFFLFTLPGFIGLCLLYRIIIDTIPFELPRRVQLAAILFVMLPGMNFWTSAIGKDSTIFLGIMLFIWGMVMPFRRVPALMAGMLVVFLIRPHMAAIMGLSLISALLWSKRVSWALRIIGLSAITLLIVVMLPTITNYIGISSTNPSDVVDYIESRQGQNMEGGSSVNISQYPLYLQVFTYLYRPLFIDANSALALVVSLENLLWLYGSLLLLTAAFRNVVKNHYNSLFIYFNIFYVMFGTIVLATTTPNLGIAIRQKTMLLPSLGLLILMTYAVRLREKMSIQSNNTSI</sequence>
<evidence type="ECO:0000256" key="1">
    <source>
        <dbReference type="SAM" id="Phobius"/>
    </source>
</evidence>
<reference evidence="2 3" key="1">
    <citation type="submission" date="2021-05" db="EMBL/GenBank/DDBJ databases">
        <title>The draft genome of Geobacter luticola JCM 17780.</title>
        <authorList>
            <person name="Xu Z."/>
            <person name="Masuda Y."/>
            <person name="Itoh H."/>
            <person name="Senoo K."/>
        </authorList>
    </citation>
    <scope>NUCLEOTIDE SEQUENCE [LARGE SCALE GENOMIC DNA]</scope>
    <source>
        <strain evidence="2 3">JCM 17780</strain>
    </source>
</reference>
<evidence type="ECO:0000313" key="3">
    <source>
        <dbReference type="Proteomes" id="UP000756860"/>
    </source>
</evidence>
<feature type="transmembrane region" description="Helical" evidence="1">
    <location>
        <begin position="178"/>
        <end position="199"/>
    </location>
</feature>
<organism evidence="2 3">
    <name type="scientific">Geomobilimonas luticola</name>
    <dbReference type="NCBI Taxonomy" id="1114878"/>
    <lineage>
        <taxon>Bacteria</taxon>
        <taxon>Pseudomonadati</taxon>
        <taxon>Thermodesulfobacteriota</taxon>
        <taxon>Desulfuromonadia</taxon>
        <taxon>Geobacterales</taxon>
        <taxon>Geobacteraceae</taxon>
        <taxon>Geomobilimonas</taxon>
    </lineage>
</organism>
<dbReference type="RefSeq" id="WP_214175102.1">
    <property type="nucleotide sequence ID" value="NZ_JAHCVK010000002.1"/>
</dbReference>
<feature type="transmembrane region" description="Helical" evidence="1">
    <location>
        <begin position="268"/>
        <end position="285"/>
    </location>
</feature>
<feature type="transmembrane region" description="Helical" evidence="1">
    <location>
        <begin position="66"/>
        <end position="85"/>
    </location>
</feature>
<feature type="transmembrane region" description="Helical" evidence="1">
    <location>
        <begin position="292"/>
        <end position="312"/>
    </location>
</feature>
<keyword evidence="1" id="KW-1133">Transmembrane helix</keyword>
<comment type="caution">
    <text evidence="2">The sequence shown here is derived from an EMBL/GenBank/DDBJ whole genome shotgun (WGS) entry which is preliminary data.</text>
</comment>
<dbReference type="EMBL" id="JAHCVK010000002">
    <property type="protein sequence ID" value="MBT0653121.1"/>
    <property type="molecule type" value="Genomic_DNA"/>
</dbReference>
<evidence type="ECO:0000313" key="2">
    <source>
        <dbReference type="EMBL" id="MBT0653121.1"/>
    </source>
</evidence>
<feature type="transmembrane region" description="Helical" evidence="1">
    <location>
        <begin position="97"/>
        <end position="116"/>
    </location>
</feature>
<feature type="transmembrane region" description="Helical" evidence="1">
    <location>
        <begin position="122"/>
        <end position="138"/>
    </location>
</feature>
<feature type="transmembrane region" description="Helical" evidence="1">
    <location>
        <begin position="150"/>
        <end position="172"/>
    </location>
</feature>
<name>A0ABS5SCL7_9BACT</name>
<keyword evidence="3" id="KW-1185">Reference proteome</keyword>
<proteinExistence type="predicted"/>
<accession>A0ABS5SCL7</accession>
<protein>
    <submittedName>
        <fullName evidence="2">Uncharacterized protein</fullName>
    </submittedName>
</protein>
<gene>
    <name evidence="2" type="ORF">KI810_08645</name>
</gene>
<dbReference type="Proteomes" id="UP000756860">
    <property type="component" value="Unassembled WGS sequence"/>
</dbReference>